<organism evidence="2 3">
    <name type="scientific">Sciurus carolinensis</name>
    <name type="common">Eastern gray squirrel</name>
    <dbReference type="NCBI Taxonomy" id="30640"/>
    <lineage>
        <taxon>Eukaryota</taxon>
        <taxon>Metazoa</taxon>
        <taxon>Chordata</taxon>
        <taxon>Craniata</taxon>
        <taxon>Vertebrata</taxon>
        <taxon>Euteleostomi</taxon>
        <taxon>Mammalia</taxon>
        <taxon>Eutheria</taxon>
        <taxon>Euarchontoglires</taxon>
        <taxon>Glires</taxon>
        <taxon>Rodentia</taxon>
        <taxon>Sciuromorpha</taxon>
        <taxon>Sciuridae</taxon>
        <taxon>Sciurinae</taxon>
        <taxon>Sciurini</taxon>
        <taxon>Sciurus</taxon>
    </lineage>
</organism>
<protein>
    <submittedName>
        <fullName evidence="2">Afadin- and alpha-actinin-binding protein</fullName>
    </submittedName>
</protein>
<comment type="caution">
    <text evidence="2">The sequence shown here is derived from an EMBL/GenBank/DDBJ whole genome shotgun (WGS) entry which is preliminary data.</text>
</comment>
<dbReference type="GO" id="GO:0036064">
    <property type="term" value="C:ciliary basal body"/>
    <property type="evidence" value="ECO:0007669"/>
    <property type="project" value="TreeGrafter"/>
</dbReference>
<evidence type="ECO:0000313" key="3">
    <source>
        <dbReference type="Proteomes" id="UP001166674"/>
    </source>
</evidence>
<accession>A0AA41N8K7</accession>
<dbReference type="InterPro" id="IPR052300">
    <property type="entry name" value="Adhesion_Centrosome_assoc"/>
</dbReference>
<sequence>MDVLNYVGRADGKRGYWRTSKTEARNEDEMYKILLNDYEYRQKQILIENAELKKVHQQMKKEMISLLSPQKKRPRERADDSTGTVISDVEEDAGELTRESMWDLSCENVREQLTNSIRKQWRILESHVEKLDNQVSKVHLEGFIDEDVISRQDHEQETEKLELEIQQYKEMIKTQQQLLQQLTTACDDDTTSLLRDCYLLEEKERLKEEWSLFKEQKKNFEKERRSFTEAAIRLGLERKASEEERASWLKQQF</sequence>
<keyword evidence="1" id="KW-0175">Coiled coil</keyword>
<gene>
    <name evidence="2" type="ORF">SUZIE_184830</name>
</gene>
<dbReference type="GO" id="GO:0035735">
    <property type="term" value="P:intraciliary transport involved in cilium assembly"/>
    <property type="evidence" value="ECO:0007669"/>
    <property type="project" value="TreeGrafter"/>
</dbReference>
<evidence type="ECO:0000256" key="1">
    <source>
        <dbReference type="SAM" id="Coils"/>
    </source>
</evidence>
<name>A0AA41N8K7_SCICA</name>
<dbReference type="GO" id="GO:0034451">
    <property type="term" value="C:centriolar satellite"/>
    <property type="evidence" value="ECO:0007669"/>
    <property type="project" value="TreeGrafter"/>
</dbReference>
<dbReference type="EMBL" id="JAATJV010402778">
    <property type="protein sequence ID" value="MBZ3885813.1"/>
    <property type="molecule type" value="Genomic_DNA"/>
</dbReference>
<proteinExistence type="predicted"/>
<reference evidence="2" key="1">
    <citation type="submission" date="2020-03" db="EMBL/GenBank/DDBJ databases">
        <title>Studies in the Genomics of Life Span.</title>
        <authorList>
            <person name="Glass D."/>
        </authorList>
    </citation>
    <scope>NUCLEOTIDE SEQUENCE</scope>
    <source>
        <strain evidence="2">SUZIE</strain>
        <tissue evidence="2">Muscle</tissue>
    </source>
</reference>
<feature type="coiled-coil region" evidence="1">
    <location>
        <begin position="151"/>
        <end position="223"/>
    </location>
</feature>
<keyword evidence="3" id="KW-1185">Reference proteome</keyword>
<dbReference type="Proteomes" id="UP001166674">
    <property type="component" value="Unassembled WGS sequence"/>
</dbReference>
<dbReference type="AlphaFoldDB" id="A0AA41N8K7"/>
<evidence type="ECO:0000313" key="2">
    <source>
        <dbReference type="EMBL" id="MBZ3885813.1"/>
    </source>
</evidence>
<dbReference type="PANTHER" id="PTHR46507:SF1">
    <property type="entry name" value="AFADIN- AND ALPHA-ACTININ-BINDING PROTEIN"/>
    <property type="match status" value="1"/>
</dbReference>
<dbReference type="PANTHER" id="PTHR46507">
    <property type="entry name" value="AFADIN- AND ALPHA-ACTININ-BINDING PROTEIN"/>
    <property type="match status" value="1"/>
</dbReference>